<feature type="domain" description="HTH cro/C1-type" evidence="1">
    <location>
        <begin position="16"/>
        <end position="70"/>
    </location>
</feature>
<dbReference type="Pfam" id="PF01381">
    <property type="entry name" value="HTH_3"/>
    <property type="match status" value="1"/>
</dbReference>
<dbReference type="CDD" id="cd00093">
    <property type="entry name" value="HTH_XRE"/>
    <property type="match status" value="1"/>
</dbReference>
<evidence type="ECO:0000259" key="1">
    <source>
        <dbReference type="PROSITE" id="PS50943"/>
    </source>
</evidence>
<dbReference type="SMART" id="SM00530">
    <property type="entry name" value="HTH_XRE"/>
    <property type="match status" value="1"/>
</dbReference>
<name>A0A1S9PGH5_9SPHI</name>
<dbReference type="EMBL" id="MBTF01000010">
    <property type="protein sequence ID" value="OOQ60075.1"/>
    <property type="molecule type" value="Genomic_DNA"/>
</dbReference>
<dbReference type="GO" id="GO:0003677">
    <property type="term" value="F:DNA binding"/>
    <property type="evidence" value="ECO:0007669"/>
    <property type="project" value="InterPro"/>
</dbReference>
<dbReference type="SUPFAM" id="SSF47413">
    <property type="entry name" value="lambda repressor-like DNA-binding domains"/>
    <property type="match status" value="1"/>
</dbReference>
<protein>
    <recommendedName>
        <fullName evidence="1">HTH cro/C1-type domain-containing protein</fullName>
    </recommendedName>
</protein>
<evidence type="ECO:0000313" key="3">
    <source>
        <dbReference type="Proteomes" id="UP000189739"/>
    </source>
</evidence>
<accession>A0A1S9PGH5</accession>
<comment type="caution">
    <text evidence="2">The sequence shown here is derived from an EMBL/GenBank/DDBJ whole genome shotgun (WGS) entry which is preliminary data.</text>
</comment>
<keyword evidence="3" id="KW-1185">Reference proteome</keyword>
<dbReference type="PROSITE" id="PS50943">
    <property type="entry name" value="HTH_CROC1"/>
    <property type="match status" value="1"/>
</dbReference>
<dbReference type="Proteomes" id="UP000189739">
    <property type="component" value="Unassembled WGS sequence"/>
</dbReference>
<dbReference type="InterPro" id="IPR010982">
    <property type="entry name" value="Lambda_DNA-bd_dom_sf"/>
</dbReference>
<dbReference type="InterPro" id="IPR001387">
    <property type="entry name" value="Cro/C1-type_HTH"/>
</dbReference>
<gene>
    <name evidence="2" type="ORF">BC343_27085</name>
</gene>
<dbReference type="Gene3D" id="1.10.260.40">
    <property type="entry name" value="lambda repressor-like DNA-binding domains"/>
    <property type="match status" value="1"/>
</dbReference>
<sequence length="83" mass="9744">MKEKFLKQYETIGKNVRFLRIKKGWTQDELAHRCSINAAQVSRIENARRDYMYSTLLEVCEALEVDYCKITKTNPEAEGFHEG</sequence>
<dbReference type="AlphaFoldDB" id="A0A1S9PGH5"/>
<dbReference type="STRING" id="1792845.BC343_27085"/>
<reference evidence="2 3" key="1">
    <citation type="submission" date="2016-07" db="EMBL/GenBank/DDBJ databases">
        <title>Genomic analysis of zinc-resistant bacterium Mucilaginibacter pedocola TBZ30.</title>
        <authorList>
            <person name="Huang J."/>
            <person name="Tang J."/>
        </authorList>
    </citation>
    <scope>NUCLEOTIDE SEQUENCE [LARGE SCALE GENOMIC DNA]</scope>
    <source>
        <strain evidence="2 3">TBZ30</strain>
    </source>
</reference>
<evidence type="ECO:0000313" key="2">
    <source>
        <dbReference type="EMBL" id="OOQ60075.1"/>
    </source>
</evidence>
<proteinExistence type="predicted"/>
<organism evidence="2 3">
    <name type="scientific">Mucilaginibacter pedocola</name>
    <dbReference type="NCBI Taxonomy" id="1792845"/>
    <lineage>
        <taxon>Bacteria</taxon>
        <taxon>Pseudomonadati</taxon>
        <taxon>Bacteroidota</taxon>
        <taxon>Sphingobacteriia</taxon>
        <taxon>Sphingobacteriales</taxon>
        <taxon>Sphingobacteriaceae</taxon>
        <taxon>Mucilaginibacter</taxon>
    </lineage>
</organism>